<organism evidence="2 3">
    <name type="scientific">Tritonibacter multivorans</name>
    <dbReference type="NCBI Taxonomy" id="928856"/>
    <lineage>
        <taxon>Bacteria</taxon>
        <taxon>Pseudomonadati</taxon>
        <taxon>Pseudomonadota</taxon>
        <taxon>Alphaproteobacteria</taxon>
        <taxon>Rhodobacterales</taxon>
        <taxon>Paracoccaceae</taxon>
        <taxon>Tritonibacter</taxon>
    </lineage>
</organism>
<dbReference type="STRING" id="928856.SAMN04488049_102148"/>
<evidence type="ECO:0000259" key="1">
    <source>
        <dbReference type="Pfam" id="PF07045"/>
    </source>
</evidence>
<dbReference type="EMBL" id="CYSD01000042">
    <property type="protein sequence ID" value="CUH81240.1"/>
    <property type="molecule type" value="Genomic_DNA"/>
</dbReference>
<dbReference type="Gene3D" id="3.30.70.100">
    <property type="match status" value="1"/>
</dbReference>
<dbReference type="PANTHER" id="PTHR41521:SF4">
    <property type="entry name" value="BLR0684 PROTEIN"/>
    <property type="match status" value="1"/>
</dbReference>
<dbReference type="PANTHER" id="PTHR41521">
    <property type="match status" value="1"/>
</dbReference>
<evidence type="ECO:0000313" key="3">
    <source>
        <dbReference type="Proteomes" id="UP000052022"/>
    </source>
</evidence>
<dbReference type="SUPFAM" id="SSF54909">
    <property type="entry name" value="Dimeric alpha+beta barrel"/>
    <property type="match status" value="1"/>
</dbReference>
<gene>
    <name evidence="2" type="ORF">TRM7557_03312</name>
</gene>
<accession>A0A0P1GYH8</accession>
<dbReference type="OrthoDB" id="9806380at2"/>
<protein>
    <recommendedName>
        <fullName evidence="1">DUF1330 domain-containing protein</fullName>
    </recommendedName>
</protein>
<name>A0A0P1GYH8_9RHOB</name>
<dbReference type="InterPro" id="IPR011008">
    <property type="entry name" value="Dimeric_a/b-barrel"/>
</dbReference>
<dbReference type="RefSeq" id="WP_058291306.1">
    <property type="nucleotide sequence ID" value="NZ_CYSD01000042.1"/>
</dbReference>
<evidence type="ECO:0000313" key="2">
    <source>
        <dbReference type="EMBL" id="CUH81240.1"/>
    </source>
</evidence>
<keyword evidence="3" id="KW-1185">Reference proteome</keyword>
<reference evidence="2 3" key="1">
    <citation type="submission" date="2015-09" db="EMBL/GenBank/DDBJ databases">
        <authorList>
            <consortium name="Swine Surveillance"/>
        </authorList>
    </citation>
    <scope>NUCLEOTIDE SEQUENCE [LARGE SCALE GENOMIC DNA]</scope>
    <source>
        <strain evidence="2 3">CECT 7557</strain>
    </source>
</reference>
<dbReference type="InterPro" id="IPR010753">
    <property type="entry name" value="DUF1330"/>
</dbReference>
<feature type="domain" description="DUF1330" evidence="1">
    <location>
        <begin position="3"/>
        <end position="95"/>
    </location>
</feature>
<dbReference type="AlphaFoldDB" id="A0A0P1GYH8"/>
<sequence length="97" mass="10822">MPKGYWIAHVDIDDMETYANYISANAAPFAEYGARFLVRGGHKEVREGQMRSRTVVIEFADFATAKACYDSVSYQDAKALRDPVSTGDMEIIEGYGD</sequence>
<dbReference type="Pfam" id="PF07045">
    <property type="entry name" value="DUF1330"/>
    <property type="match status" value="1"/>
</dbReference>
<proteinExistence type="predicted"/>
<dbReference type="Proteomes" id="UP000052022">
    <property type="component" value="Unassembled WGS sequence"/>
</dbReference>